<dbReference type="EC" id="2.3.2.34" evidence="7"/>
<evidence type="ECO:0000256" key="12">
    <source>
        <dbReference type="PROSITE-ProRule" id="PRU10133"/>
    </source>
</evidence>
<evidence type="ECO:0000256" key="2">
    <source>
        <dbReference type="ARBA" id="ARBA00022679"/>
    </source>
</evidence>
<dbReference type="Gene3D" id="3.40.50.720">
    <property type="entry name" value="NAD(P)-binding Rossmann-like Domain"/>
    <property type="match status" value="1"/>
</dbReference>
<keyword evidence="3" id="KW-0547">Nucleotide-binding</keyword>
<dbReference type="CDD" id="cd23794">
    <property type="entry name" value="UBCc_UBE2F_UBE2M"/>
    <property type="match status" value="1"/>
</dbReference>
<comment type="pathway">
    <text evidence="1">Protein modification; protein neddylation.</text>
</comment>
<evidence type="ECO:0000256" key="10">
    <source>
        <dbReference type="ARBA" id="ARBA00044279"/>
    </source>
</evidence>
<organism evidence="14 15">
    <name type="scientific">Wallemia hederae</name>
    <dbReference type="NCBI Taxonomy" id="1540922"/>
    <lineage>
        <taxon>Eukaryota</taxon>
        <taxon>Fungi</taxon>
        <taxon>Dikarya</taxon>
        <taxon>Basidiomycota</taxon>
        <taxon>Wallemiomycotina</taxon>
        <taxon>Wallemiomycetes</taxon>
        <taxon>Wallemiales</taxon>
        <taxon>Wallemiaceae</taxon>
        <taxon>Wallemia</taxon>
    </lineage>
</organism>
<dbReference type="Gene3D" id="3.90.25.10">
    <property type="entry name" value="UDP-galactose 4-epimerase, domain 1"/>
    <property type="match status" value="1"/>
</dbReference>
<dbReference type="PROSITE" id="PS00183">
    <property type="entry name" value="UBC_1"/>
    <property type="match status" value="1"/>
</dbReference>
<dbReference type="Pfam" id="PF05368">
    <property type="entry name" value="NmrA"/>
    <property type="match status" value="1"/>
</dbReference>
<dbReference type="InterPro" id="IPR036291">
    <property type="entry name" value="NAD(P)-bd_dom_sf"/>
</dbReference>
<dbReference type="AlphaFoldDB" id="A0A4T0FG02"/>
<proteinExistence type="predicted"/>
<dbReference type="PROSITE" id="PS50127">
    <property type="entry name" value="UBC_2"/>
    <property type="match status" value="1"/>
</dbReference>
<evidence type="ECO:0000256" key="11">
    <source>
        <dbReference type="ARBA" id="ARBA00044315"/>
    </source>
</evidence>
<evidence type="ECO:0000313" key="15">
    <source>
        <dbReference type="Proteomes" id="UP000310189"/>
    </source>
</evidence>
<dbReference type="SUPFAM" id="SSF54495">
    <property type="entry name" value="UBC-like"/>
    <property type="match status" value="1"/>
</dbReference>
<reference evidence="14 15" key="1">
    <citation type="submission" date="2019-03" db="EMBL/GenBank/DDBJ databases">
        <title>Sequencing 23 genomes of Wallemia ichthyophaga.</title>
        <authorList>
            <person name="Gostincar C."/>
        </authorList>
    </citation>
    <scope>NUCLEOTIDE SEQUENCE [LARGE SCALE GENOMIC DNA]</scope>
    <source>
        <strain evidence="14 15">EXF-5753</strain>
    </source>
</reference>
<comment type="caution">
    <text evidence="14">The sequence shown here is derived from an EMBL/GenBank/DDBJ whole genome shotgun (WGS) entry which is preliminary data.</text>
</comment>
<evidence type="ECO:0000256" key="9">
    <source>
        <dbReference type="ARBA" id="ARBA00044092"/>
    </source>
</evidence>
<keyword evidence="5" id="KW-0067">ATP-binding</keyword>
<keyword evidence="4" id="KW-0833">Ubl conjugation pathway</keyword>
<dbReference type="InterPro" id="IPR050113">
    <property type="entry name" value="Ub_conjugating_enzyme"/>
</dbReference>
<evidence type="ECO:0000313" key="14">
    <source>
        <dbReference type="EMBL" id="TIA87287.1"/>
    </source>
</evidence>
<keyword evidence="15" id="KW-1185">Reference proteome</keyword>
<evidence type="ECO:0000256" key="1">
    <source>
        <dbReference type="ARBA" id="ARBA00005032"/>
    </source>
</evidence>
<dbReference type="OrthoDB" id="10249039at2759"/>
<dbReference type="GO" id="GO:0005524">
    <property type="term" value="F:ATP binding"/>
    <property type="evidence" value="ECO:0007669"/>
    <property type="project" value="UniProtKB-KW"/>
</dbReference>
<dbReference type="InterPro" id="IPR023313">
    <property type="entry name" value="UBQ-conjugating_AS"/>
</dbReference>
<accession>A0A4T0FG02</accession>
<protein>
    <recommendedName>
        <fullName evidence="9">NEDD8-conjugating enzyme UBC12</fullName>
        <ecNumber evidence="7">2.3.2.34</ecNumber>
    </recommendedName>
    <alternativeName>
        <fullName evidence="8">NEDD8-conjugating enzyme Ubc12</fullName>
    </alternativeName>
    <alternativeName>
        <fullName evidence="10">RUB1-conjugating enzyme</fullName>
    </alternativeName>
    <alternativeName>
        <fullName evidence="11">Ubiquitin carrier protein 12</fullName>
    </alternativeName>
</protein>
<dbReference type="GO" id="GO:0061654">
    <property type="term" value="F:NEDD8 conjugating enzyme activity"/>
    <property type="evidence" value="ECO:0007669"/>
    <property type="project" value="UniProtKB-EC"/>
</dbReference>
<evidence type="ECO:0000259" key="13">
    <source>
        <dbReference type="PROSITE" id="PS50127"/>
    </source>
</evidence>
<evidence type="ECO:0000256" key="8">
    <source>
        <dbReference type="ARBA" id="ARBA00044084"/>
    </source>
</evidence>
<dbReference type="Pfam" id="PF00179">
    <property type="entry name" value="UQ_con"/>
    <property type="match status" value="1"/>
</dbReference>
<dbReference type="FunFam" id="3.10.110.10:FF:000005">
    <property type="entry name" value="NEDD8-conjugating enzyme Ubc12"/>
    <property type="match status" value="1"/>
</dbReference>
<dbReference type="InterPro" id="IPR008030">
    <property type="entry name" value="NmrA-like"/>
</dbReference>
<dbReference type="Gene3D" id="3.10.110.10">
    <property type="entry name" value="Ubiquitin Conjugating Enzyme"/>
    <property type="match status" value="1"/>
</dbReference>
<dbReference type="EMBL" id="SPNW01000059">
    <property type="protein sequence ID" value="TIA87287.1"/>
    <property type="molecule type" value="Genomic_DNA"/>
</dbReference>
<keyword evidence="2" id="KW-0808">Transferase</keyword>
<dbReference type="Proteomes" id="UP000310189">
    <property type="component" value="Unassembled WGS sequence"/>
</dbReference>
<sequence>MSILIAGSTGNTGESTVKTLSQLSDAPIIALTRSATNPVAESFKALKNVQVVEKDWTTVDVDYLRQNDVKKVFIASHNLSSQFTDESMFLTACLNAGIEYVVRISTYVHFIAPASPVYYGRTHWALEEQLSTPEFAKMNWTSLRPNYFGNMFLFSSALWLKQYKETGMKDTLKVPLDEHEPAALIDSDDVGVVAAHLLSDKNYSAHNQAKYVLAGPKNVTGRDIIDMVEHLAGTKVDKVEYRDTDWVNTLPSRGYSRNVLPSMVDCLQHFLWKGTAKVEGAGNSTQVNEIATPKTTMDENLARLCKKLGVKGVAPLTRLEIWSMKKDAENGQKKKPKTSAAQLRVQKDITELELPSTMSTHFPNPADLLNFELTIKPDEGMYKNGCFKFTFNISNNYPHEAPKVKLTQKIYHPNLDHQGNICLNILREDWKPVLNLNAVVVGLQYLFLEPNADDPLNKDAAKDLLNDRAQFKAWVRASMAGKSVKGEPYDYVLAN</sequence>
<name>A0A4T0FG02_9BASI</name>
<feature type="active site" description="Glycyl thioester intermediate" evidence="12">
    <location>
        <position position="422"/>
    </location>
</feature>
<dbReference type="SUPFAM" id="SSF51735">
    <property type="entry name" value="NAD(P)-binding Rossmann-fold domains"/>
    <property type="match status" value="1"/>
</dbReference>
<evidence type="ECO:0000256" key="4">
    <source>
        <dbReference type="ARBA" id="ARBA00022786"/>
    </source>
</evidence>
<comment type="catalytic activity">
    <reaction evidence="6">
        <text>[E1 NEDD8-activating enzyme]-S-[NEDD8 protein]-yl-L-cysteine + [E2 NEDD8-conjugating enzyme]-L-cysteine = [E1 NEDD8-activating enzyme]-L-cysteine + [E2 NEDD8-conjugating enzyme]-S-[NEDD8-protein]-yl-L-cysteine.</text>
        <dbReference type="EC" id="2.3.2.34"/>
    </reaction>
</comment>
<evidence type="ECO:0000256" key="5">
    <source>
        <dbReference type="ARBA" id="ARBA00022840"/>
    </source>
</evidence>
<evidence type="ECO:0000256" key="3">
    <source>
        <dbReference type="ARBA" id="ARBA00022741"/>
    </source>
</evidence>
<dbReference type="InterPro" id="IPR000608">
    <property type="entry name" value="UBC"/>
</dbReference>
<evidence type="ECO:0000256" key="6">
    <source>
        <dbReference type="ARBA" id="ARBA00043698"/>
    </source>
</evidence>
<feature type="domain" description="UBC core" evidence="13">
    <location>
        <begin position="340"/>
        <end position="484"/>
    </location>
</feature>
<dbReference type="PANTHER" id="PTHR24067">
    <property type="entry name" value="UBIQUITIN-CONJUGATING ENZYME E2"/>
    <property type="match status" value="1"/>
</dbReference>
<dbReference type="InterPro" id="IPR016135">
    <property type="entry name" value="UBQ-conjugating_enzyme/RWD"/>
</dbReference>
<gene>
    <name evidence="14" type="ORF">E3P99_03254</name>
</gene>
<evidence type="ECO:0000256" key="7">
    <source>
        <dbReference type="ARBA" id="ARBA00044047"/>
    </source>
</evidence>
<dbReference type="SMART" id="SM00212">
    <property type="entry name" value="UBCc"/>
    <property type="match status" value="1"/>
</dbReference>